<dbReference type="Proteomes" id="UP001237595">
    <property type="component" value="Unassembled WGS sequence"/>
</dbReference>
<sequence>MLNGGMTICFATVGASSGVHPPLVAIVTTAGPAMFVQPVCATPAPAGMIGMSSDQIVAVIALSILHLVGITVALWCSTGDLRTAAPPRWCGPEEMLGHSSITITPDTCTSVLPHVAREAAEAAAALVPRGRAGTCGPATGDPLGSGEVKLA</sequence>
<dbReference type="EMBL" id="JASAOF010000037">
    <property type="protein sequence ID" value="MDI2032820.1"/>
    <property type="molecule type" value="Genomic_DNA"/>
</dbReference>
<gene>
    <name evidence="2" type="ORF">QFW96_29660</name>
</gene>
<proteinExistence type="predicted"/>
<evidence type="ECO:0000313" key="2">
    <source>
        <dbReference type="EMBL" id="MDI2032820.1"/>
    </source>
</evidence>
<name>A0ABT6PY80_9PSEU</name>
<accession>A0ABT6PY80</accession>
<organism evidence="2 3">
    <name type="scientific">Saccharopolyspora ipomoeae</name>
    <dbReference type="NCBI Taxonomy" id="3042027"/>
    <lineage>
        <taxon>Bacteria</taxon>
        <taxon>Bacillati</taxon>
        <taxon>Actinomycetota</taxon>
        <taxon>Actinomycetes</taxon>
        <taxon>Pseudonocardiales</taxon>
        <taxon>Pseudonocardiaceae</taxon>
        <taxon>Saccharopolyspora</taxon>
    </lineage>
</organism>
<keyword evidence="1" id="KW-0812">Transmembrane</keyword>
<evidence type="ECO:0000256" key="1">
    <source>
        <dbReference type="SAM" id="Phobius"/>
    </source>
</evidence>
<feature type="transmembrane region" description="Helical" evidence="1">
    <location>
        <begin position="56"/>
        <end position="76"/>
    </location>
</feature>
<reference evidence="2 3" key="1">
    <citation type="submission" date="2023-04" db="EMBL/GenBank/DDBJ databases">
        <title>Draft genome sequence of Saccharopolyspora sp. TS4A08 isolated from sweet potato rhizospheric soil.</title>
        <authorList>
            <person name="Suksaard P."/>
            <person name="Duangmal K."/>
        </authorList>
    </citation>
    <scope>NUCLEOTIDE SEQUENCE [LARGE SCALE GENOMIC DNA]</scope>
    <source>
        <strain evidence="2 3">TS4A08</strain>
    </source>
</reference>
<evidence type="ECO:0000313" key="3">
    <source>
        <dbReference type="Proteomes" id="UP001237595"/>
    </source>
</evidence>
<keyword evidence="1" id="KW-0472">Membrane</keyword>
<protein>
    <submittedName>
        <fullName evidence="2">Uncharacterized protein</fullName>
    </submittedName>
</protein>
<comment type="caution">
    <text evidence="2">The sequence shown here is derived from an EMBL/GenBank/DDBJ whole genome shotgun (WGS) entry which is preliminary data.</text>
</comment>
<keyword evidence="3" id="KW-1185">Reference proteome</keyword>
<keyword evidence="1" id="KW-1133">Transmembrane helix</keyword>
<dbReference type="RefSeq" id="WP_281459057.1">
    <property type="nucleotide sequence ID" value="NZ_JASAOF010000037.1"/>
</dbReference>